<dbReference type="PANTHER" id="PTHR24096">
    <property type="entry name" value="LONG-CHAIN-FATTY-ACID--COA LIGASE"/>
    <property type="match status" value="1"/>
</dbReference>
<dbReference type="PANTHER" id="PTHR24096:SF423">
    <property type="entry name" value="GM05240P"/>
    <property type="match status" value="1"/>
</dbReference>
<keyword evidence="13" id="KW-0599">Photoprotein</keyword>
<dbReference type="PROSITE" id="PS00455">
    <property type="entry name" value="AMP_BINDING"/>
    <property type="match status" value="1"/>
</dbReference>
<evidence type="ECO:0000256" key="8">
    <source>
        <dbReference type="ARBA" id="ARBA00022842"/>
    </source>
</evidence>
<dbReference type="InParanoid" id="A0A482XGG9"/>
<dbReference type="EC" id="1.13.12.7" evidence="4"/>
<evidence type="ECO:0000256" key="13">
    <source>
        <dbReference type="ARBA" id="ARBA00023262"/>
    </source>
</evidence>
<dbReference type="Gene3D" id="3.40.50.980">
    <property type="match status" value="2"/>
</dbReference>
<dbReference type="FunFam" id="3.30.300.30:FF:000007">
    <property type="entry name" value="4-coumarate--CoA ligase 2"/>
    <property type="match status" value="1"/>
</dbReference>
<keyword evidence="12" id="KW-0455">Luminescence</keyword>
<evidence type="ECO:0000256" key="2">
    <source>
        <dbReference type="ARBA" id="ARBA00004275"/>
    </source>
</evidence>
<dbReference type="InterPro" id="IPR045851">
    <property type="entry name" value="AMP-bd_C_sf"/>
</dbReference>
<evidence type="ECO:0000313" key="17">
    <source>
        <dbReference type="EMBL" id="RZF44807.1"/>
    </source>
</evidence>
<evidence type="ECO:0000256" key="11">
    <source>
        <dbReference type="ARBA" id="ARBA00023140"/>
    </source>
</evidence>
<evidence type="ECO:0000256" key="1">
    <source>
        <dbReference type="ARBA" id="ARBA00001946"/>
    </source>
</evidence>
<evidence type="ECO:0000256" key="14">
    <source>
        <dbReference type="ARBA" id="ARBA00048497"/>
    </source>
</evidence>
<dbReference type="SUPFAM" id="SSF56801">
    <property type="entry name" value="Acetyl-CoA synthetase-like"/>
    <property type="match status" value="1"/>
</dbReference>
<keyword evidence="10" id="KW-0503">Monooxygenase</keyword>
<keyword evidence="18" id="KW-1185">Reference proteome</keyword>
<comment type="similarity">
    <text evidence="3">Belongs to the ATP-dependent AMP-binding enzyme family.</text>
</comment>
<evidence type="ECO:0000256" key="10">
    <source>
        <dbReference type="ARBA" id="ARBA00023033"/>
    </source>
</evidence>
<dbReference type="GO" id="GO:0005524">
    <property type="term" value="F:ATP binding"/>
    <property type="evidence" value="ECO:0007669"/>
    <property type="project" value="UniProtKB-KW"/>
</dbReference>
<evidence type="ECO:0000313" key="18">
    <source>
        <dbReference type="Proteomes" id="UP000291343"/>
    </source>
</evidence>
<name>A0A482XGG9_LAOST</name>
<comment type="caution">
    <text evidence="17">The sequence shown here is derived from an EMBL/GenBank/DDBJ whole genome shotgun (WGS) entry which is preliminary data.</text>
</comment>
<dbReference type="Gene3D" id="2.30.38.10">
    <property type="entry name" value="Luciferase, Domain 3"/>
    <property type="match status" value="1"/>
</dbReference>
<proteinExistence type="inferred from homology"/>
<feature type="domain" description="AMP-dependent synthetase/ligase" evidence="15">
    <location>
        <begin position="37"/>
        <end position="405"/>
    </location>
</feature>
<sequence length="546" mass="59421">MICSEMKEPNVLYGPLPSAFSNHANESLSTLMYAKLKQHGTKVSQIDGVTGKQQTFKDILNSSCLLASSLKSRGLIPGDVLSICCENRLEFTIPVVAALYIGVVCAPINPSYTTDEIVHALTISKPKIIFCSARVLASICEAVRKCKFVSEIVLFDENEESMPFKVTFYSKLLESAPQASDASVFEPMKFDSRHQTAVVLCSSGTTGLPKGVMLSHANLEAFVGAGGNTRQLNLSAKDTIMGLVPFFHGYGYGMILNCMLLGPKCVILPKFEENLFLSTIEKYKVTVLPMVPPLMVFLAKHPLVDKFDMSSVRNVFVGAAPCSLDTINAVSRRLKLKGVRQAYGMTELSIAITVSSMDSNNPLTVGKLVAGAEGKVVDLETGKNVGPNVVGELCFRGPHIMQGYYDNPNATANIIDKNGWLHTGDIGYYDEQENFYIVDRLKELIKYKGYQVAPAELEGVILTHPGVKDAAVIGIPDESSGELPKAFVVKQPGAKIVEKDIVDYVKGKVSSQKRLRGGVEFVSAIPRNPSGKVLRRILRDGIKSKL</sequence>
<accession>A0A482XGG9</accession>
<keyword evidence="9" id="KW-0560">Oxidoreductase</keyword>
<dbReference type="FunFam" id="3.40.50.12780:FF:000003">
    <property type="entry name" value="Long-chain-fatty-acid--CoA ligase FadD"/>
    <property type="match status" value="1"/>
</dbReference>
<dbReference type="Pfam" id="PF00501">
    <property type="entry name" value="AMP-binding"/>
    <property type="match status" value="1"/>
</dbReference>
<dbReference type="Gene3D" id="3.30.300.30">
    <property type="match status" value="1"/>
</dbReference>
<dbReference type="InterPro" id="IPR000873">
    <property type="entry name" value="AMP-dep_synth/lig_dom"/>
</dbReference>
<dbReference type="CDD" id="cd05911">
    <property type="entry name" value="Firefly_Luc_like"/>
    <property type="match status" value="1"/>
</dbReference>
<evidence type="ECO:0000259" key="16">
    <source>
        <dbReference type="Pfam" id="PF13193"/>
    </source>
</evidence>
<dbReference type="GO" id="GO:0005777">
    <property type="term" value="C:peroxisome"/>
    <property type="evidence" value="ECO:0007669"/>
    <property type="project" value="UniProtKB-SubCell"/>
</dbReference>
<feature type="domain" description="AMP-binding enzyme C-terminal" evidence="16">
    <location>
        <begin position="456"/>
        <end position="532"/>
    </location>
</feature>
<dbReference type="SMR" id="A0A482XGG9"/>
<comment type="subcellular location">
    <subcellularLocation>
        <location evidence="2">Peroxisome</location>
    </subcellularLocation>
</comment>
<dbReference type="EMBL" id="QKKF02010319">
    <property type="protein sequence ID" value="RZF44807.1"/>
    <property type="molecule type" value="Genomic_DNA"/>
</dbReference>
<dbReference type="InterPro" id="IPR025110">
    <property type="entry name" value="AMP-bd_C"/>
</dbReference>
<keyword evidence="7" id="KW-0067">ATP-binding</keyword>
<organism evidence="17 18">
    <name type="scientific">Laodelphax striatellus</name>
    <name type="common">Small brown planthopper</name>
    <name type="synonym">Delphax striatella</name>
    <dbReference type="NCBI Taxonomy" id="195883"/>
    <lineage>
        <taxon>Eukaryota</taxon>
        <taxon>Metazoa</taxon>
        <taxon>Ecdysozoa</taxon>
        <taxon>Arthropoda</taxon>
        <taxon>Hexapoda</taxon>
        <taxon>Insecta</taxon>
        <taxon>Pterygota</taxon>
        <taxon>Neoptera</taxon>
        <taxon>Paraneoptera</taxon>
        <taxon>Hemiptera</taxon>
        <taxon>Auchenorrhyncha</taxon>
        <taxon>Fulgoroidea</taxon>
        <taxon>Delphacidae</taxon>
        <taxon>Criomorphinae</taxon>
        <taxon>Laodelphax</taxon>
    </lineage>
</organism>
<keyword evidence="11" id="KW-0576">Peroxisome</keyword>
<gene>
    <name evidence="17" type="ORF">LSTR_LSTR000759</name>
</gene>
<dbReference type="InterPro" id="IPR020845">
    <property type="entry name" value="AMP-binding_CS"/>
</dbReference>
<dbReference type="STRING" id="195883.A0A482XGG9"/>
<dbReference type="OrthoDB" id="10253869at2759"/>
<keyword evidence="6" id="KW-0547">Nucleotide-binding</keyword>
<evidence type="ECO:0000256" key="5">
    <source>
        <dbReference type="ARBA" id="ARBA00019043"/>
    </source>
</evidence>
<evidence type="ECO:0000256" key="7">
    <source>
        <dbReference type="ARBA" id="ARBA00022840"/>
    </source>
</evidence>
<evidence type="ECO:0000256" key="6">
    <source>
        <dbReference type="ARBA" id="ARBA00022741"/>
    </source>
</evidence>
<evidence type="ECO:0000256" key="3">
    <source>
        <dbReference type="ARBA" id="ARBA00006432"/>
    </source>
</evidence>
<comment type="cofactor">
    <cofactor evidence="1">
        <name>Mg(2+)</name>
        <dbReference type="ChEBI" id="CHEBI:18420"/>
    </cofactor>
</comment>
<evidence type="ECO:0000259" key="15">
    <source>
        <dbReference type="Pfam" id="PF00501"/>
    </source>
</evidence>
<dbReference type="AlphaFoldDB" id="A0A482XGG9"/>
<dbReference type="GO" id="GO:0016405">
    <property type="term" value="F:CoA-ligase activity"/>
    <property type="evidence" value="ECO:0007669"/>
    <property type="project" value="TreeGrafter"/>
</dbReference>
<evidence type="ECO:0000256" key="9">
    <source>
        <dbReference type="ARBA" id="ARBA00023002"/>
    </source>
</evidence>
<evidence type="ECO:0000256" key="12">
    <source>
        <dbReference type="ARBA" id="ARBA00023223"/>
    </source>
</evidence>
<dbReference type="FunCoup" id="A0A482XGG9">
    <property type="interactions" value="281"/>
</dbReference>
<dbReference type="Pfam" id="PF13193">
    <property type="entry name" value="AMP-binding_C"/>
    <property type="match status" value="1"/>
</dbReference>
<keyword evidence="8" id="KW-0460">Magnesium</keyword>
<reference evidence="17 18" key="1">
    <citation type="journal article" date="2017" name="Gigascience">
        <title>Genome sequence of the small brown planthopper, Laodelphax striatellus.</title>
        <authorList>
            <person name="Zhu J."/>
            <person name="Jiang F."/>
            <person name="Wang X."/>
            <person name="Yang P."/>
            <person name="Bao Y."/>
            <person name="Zhao W."/>
            <person name="Wang W."/>
            <person name="Lu H."/>
            <person name="Wang Q."/>
            <person name="Cui N."/>
            <person name="Li J."/>
            <person name="Chen X."/>
            <person name="Luo L."/>
            <person name="Yu J."/>
            <person name="Kang L."/>
            <person name="Cui F."/>
        </authorList>
    </citation>
    <scope>NUCLEOTIDE SEQUENCE [LARGE SCALE GENOMIC DNA]</scope>
    <source>
        <strain evidence="17">Lst14</strain>
    </source>
</reference>
<dbReference type="Proteomes" id="UP000291343">
    <property type="component" value="Unassembled WGS sequence"/>
</dbReference>
<evidence type="ECO:0000256" key="4">
    <source>
        <dbReference type="ARBA" id="ARBA00012532"/>
    </source>
</evidence>
<dbReference type="GO" id="GO:0008218">
    <property type="term" value="P:bioluminescence"/>
    <property type="evidence" value="ECO:0007669"/>
    <property type="project" value="UniProtKB-KW"/>
</dbReference>
<protein>
    <recommendedName>
        <fullName evidence="5">Luciferin 4-monooxygenase</fullName>
        <ecNumber evidence="4">1.13.12.7</ecNumber>
    </recommendedName>
</protein>
<comment type="catalytic activity">
    <reaction evidence="14">
        <text>firefly D-luciferin + ATP + O2 = firefly oxyluciferin + hnu + AMP + CO2 + diphosphate</text>
        <dbReference type="Rhea" id="RHEA:10732"/>
        <dbReference type="ChEBI" id="CHEBI:15379"/>
        <dbReference type="ChEBI" id="CHEBI:16526"/>
        <dbReference type="ChEBI" id="CHEBI:16792"/>
        <dbReference type="ChEBI" id="CHEBI:30212"/>
        <dbReference type="ChEBI" id="CHEBI:30616"/>
        <dbReference type="ChEBI" id="CHEBI:33019"/>
        <dbReference type="ChEBI" id="CHEBI:58038"/>
        <dbReference type="ChEBI" id="CHEBI:456215"/>
        <dbReference type="EC" id="1.13.12.7"/>
    </reaction>
</comment>
<dbReference type="GO" id="GO:0004497">
    <property type="term" value="F:monooxygenase activity"/>
    <property type="evidence" value="ECO:0007669"/>
    <property type="project" value="UniProtKB-KW"/>
</dbReference>